<dbReference type="Pfam" id="PF00459">
    <property type="entry name" value="Inositol_P"/>
    <property type="match status" value="1"/>
</dbReference>
<organism evidence="3 4">
    <name type="scientific">Vibrio lentus</name>
    <dbReference type="NCBI Taxonomy" id="136468"/>
    <lineage>
        <taxon>Bacteria</taxon>
        <taxon>Pseudomonadati</taxon>
        <taxon>Pseudomonadota</taxon>
        <taxon>Gammaproteobacteria</taxon>
        <taxon>Vibrionales</taxon>
        <taxon>Vibrionaceae</taxon>
        <taxon>Vibrio</taxon>
    </lineage>
</organism>
<dbReference type="InterPro" id="IPR000760">
    <property type="entry name" value="Inositol_monophosphatase-like"/>
</dbReference>
<dbReference type="PANTHER" id="PTHR20854">
    <property type="entry name" value="INOSITOL MONOPHOSPHATASE"/>
    <property type="match status" value="1"/>
</dbReference>
<dbReference type="GO" id="GO:0006020">
    <property type="term" value="P:inositol metabolic process"/>
    <property type="evidence" value="ECO:0007669"/>
    <property type="project" value="TreeGrafter"/>
</dbReference>
<evidence type="ECO:0000256" key="1">
    <source>
        <dbReference type="ARBA" id="ARBA00009759"/>
    </source>
</evidence>
<evidence type="ECO:0000256" key="2">
    <source>
        <dbReference type="PIRSR" id="PIRSR600760-2"/>
    </source>
</evidence>
<gene>
    <name evidence="3" type="ORF">BCV30_19085</name>
</gene>
<dbReference type="Gene3D" id="3.30.540.10">
    <property type="entry name" value="Fructose-1,6-Bisphosphatase, subunit A, domain 1"/>
    <property type="match status" value="1"/>
</dbReference>
<dbReference type="GO" id="GO:0046872">
    <property type="term" value="F:metal ion binding"/>
    <property type="evidence" value="ECO:0007669"/>
    <property type="project" value="UniProtKB-KW"/>
</dbReference>
<evidence type="ECO:0000313" key="4">
    <source>
        <dbReference type="Proteomes" id="UP000235778"/>
    </source>
</evidence>
<feature type="binding site" evidence="2">
    <location>
        <position position="79"/>
    </location>
    <ligand>
        <name>Mg(2+)</name>
        <dbReference type="ChEBI" id="CHEBI:18420"/>
        <label>1</label>
        <note>catalytic</note>
    </ligand>
</feature>
<dbReference type="Proteomes" id="UP000235778">
    <property type="component" value="Unassembled WGS sequence"/>
</dbReference>
<accession>A0A2N7BJ34</accession>
<dbReference type="EMBL" id="MCSI01000176">
    <property type="protein sequence ID" value="PME56552.1"/>
    <property type="molecule type" value="Genomic_DNA"/>
</dbReference>
<feature type="binding site" evidence="2">
    <location>
        <position position="81"/>
    </location>
    <ligand>
        <name>Mg(2+)</name>
        <dbReference type="ChEBI" id="CHEBI:18420"/>
        <label>1</label>
        <note>catalytic</note>
    </ligand>
</feature>
<reference evidence="4" key="1">
    <citation type="submission" date="2016-07" db="EMBL/GenBank/DDBJ databases">
        <title>Nontailed viruses are major unrecognized killers of bacteria in the ocean.</title>
        <authorList>
            <person name="Kauffman K."/>
            <person name="Hussain F."/>
            <person name="Yang J."/>
            <person name="Arevalo P."/>
            <person name="Brown J."/>
            <person name="Cutler M."/>
            <person name="Kelly L."/>
            <person name="Polz M.F."/>
        </authorList>
    </citation>
    <scope>NUCLEOTIDE SEQUENCE [LARGE SCALE GENOMIC DNA]</scope>
    <source>
        <strain evidence="4">10N.286.55.C1</strain>
    </source>
</reference>
<dbReference type="SUPFAM" id="SSF56655">
    <property type="entry name" value="Carbohydrate phosphatase"/>
    <property type="match status" value="1"/>
</dbReference>
<feature type="binding site" evidence="2">
    <location>
        <position position="204"/>
    </location>
    <ligand>
        <name>Mg(2+)</name>
        <dbReference type="ChEBI" id="CHEBI:18420"/>
        <label>1</label>
        <note>catalytic</note>
    </ligand>
</feature>
<sequence length="242" mass="27475">MDWQGFLRTFSSQFWAETALQASSETLELINRTDGTTNIDRLMSDRMIAGIHSWFGPEAPILSEEEANPDWHGTGFVIDPIDGSWNFLFGYPAYCRIVSYLEQGQCRFFSIFNELEQQSICCNGEQVIHQGREISVLDVENPMVAVMYNTHYSNEKKRALLNTLEQLVTQGMNIRMSGSPGFDLYSLLTGAVGGVINLSPHQYDAAPILNCLRRSPLFEIEEIQVHKDSVGQFIRRRELPNT</sequence>
<evidence type="ECO:0000313" key="3">
    <source>
        <dbReference type="EMBL" id="PME56552.1"/>
    </source>
</evidence>
<evidence type="ECO:0008006" key="5">
    <source>
        <dbReference type="Google" id="ProtNLM"/>
    </source>
</evidence>
<dbReference type="GO" id="GO:0007165">
    <property type="term" value="P:signal transduction"/>
    <property type="evidence" value="ECO:0007669"/>
    <property type="project" value="TreeGrafter"/>
</dbReference>
<comment type="cofactor">
    <cofactor evidence="2">
        <name>Mg(2+)</name>
        <dbReference type="ChEBI" id="CHEBI:18420"/>
    </cofactor>
</comment>
<dbReference type="PANTHER" id="PTHR20854:SF4">
    <property type="entry name" value="INOSITOL-1-MONOPHOSPHATASE-RELATED"/>
    <property type="match status" value="1"/>
</dbReference>
<dbReference type="AlphaFoldDB" id="A0A2N7BJ34"/>
<feature type="binding site" evidence="2">
    <location>
        <position position="64"/>
    </location>
    <ligand>
        <name>Mg(2+)</name>
        <dbReference type="ChEBI" id="CHEBI:18420"/>
        <label>1</label>
        <note>catalytic</note>
    </ligand>
</feature>
<dbReference type="RefSeq" id="WP_102269149.1">
    <property type="nucleotide sequence ID" value="NZ_MCSH01000172.1"/>
</dbReference>
<name>A0A2N7BJ34_9VIBR</name>
<protein>
    <recommendedName>
        <fullName evidence="5">Inositol monophosphatase</fullName>
    </recommendedName>
</protein>
<comment type="caution">
    <text evidence="3">The sequence shown here is derived from an EMBL/GenBank/DDBJ whole genome shotgun (WGS) entry which is preliminary data.</text>
</comment>
<dbReference type="PRINTS" id="PR00377">
    <property type="entry name" value="IMPHPHTASES"/>
</dbReference>
<feature type="binding site" evidence="2">
    <location>
        <position position="82"/>
    </location>
    <ligand>
        <name>Mg(2+)</name>
        <dbReference type="ChEBI" id="CHEBI:18420"/>
        <label>1</label>
        <note>catalytic</note>
    </ligand>
</feature>
<comment type="similarity">
    <text evidence="1">Belongs to the inositol monophosphatase superfamily.</text>
</comment>
<proteinExistence type="inferred from homology"/>
<keyword evidence="2" id="KW-0460">Magnesium</keyword>
<dbReference type="GO" id="GO:0008934">
    <property type="term" value="F:inositol monophosphate 1-phosphatase activity"/>
    <property type="evidence" value="ECO:0007669"/>
    <property type="project" value="TreeGrafter"/>
</dbReference>
<keyword evidence="2" id="KW-0479">Metal-binding</keyword>